<dbReference type="GO" id="GO:0030136">
    <property type="term" value="C:clathrin-coated vesicle"/>
    <property type="evidence" value="ECO:0007669"/>
    <property type="project" value="TreeGrafter"/>
</dbReference>
<dbReference type="Proteomes" id="UP000264820">
    <property type="component" value="Unplaced"/>
</dbReference>
<dbReference type="KEGG" id="hcq:109514606"/>
<dbReference type="GO" id="GO:0016324">
    <property type="term" value="C:apical plasma membrane"/>
    <property type="evidence" value="ECO:0007669"/>
    <property type="project" value="TreeGrafter"/>
</dbReference>
<dbReference type="PANTHER" id="PTHR14938:SF2">
    <property type="entry name" value="HCLS1-ASSOCIATED PROTEIN X-1"/>
    <property type="match status" value="1"/>
</dbReference>
<dbReference type="PIRSF" id="PIRSF037634">
    <property type="entry name" value="HS1-associating_X-1"/>
    <property type="match status" value="1"/>
</dbReference>
<dbReference type="GO" id="GO:0030833">
    <property type="term" value="P:regulation of actin filament polymerization"/>
    <property type="evidence" value="ECO:0007669"/>
    <property type="project" value="TreeGrafter"/>
</dbReference>
<feature type="region of interest" description="Disordered" evidence="1">
    <location>
        <begin position="98"/>
        <end position="156"/>
    </location>
</feature>
<dbReference type="GO" id="GO:0043066">
    <property type="term" value="P:negative regulation of apoptotic process"/>
    <property type="evidence" value="ECO:0007669"/>
    <property type="project" value="InterPro"/>
</dbReference>
<evidence type="ECO:0000313" key="3">
    <source>
        <dbReference type="Proteomes" id="UP000264820"/>
    </source>
</evidence>
<proteinExistence type="predicted"/>
<keyword evidence="3" id="KW-1185">Reference proteome</keyword>
<dbReference type="GO" id="GO:0030223">
    <property type="term" value="P:neutrophil differentiation"/>
    <property type="evidence" value="ECO:0007669"/>
    <property type="project" value="Ensembl"/>
</dbReference>
<organism evidence="2 3">
    <name type="scientific">Hippocampus comes</name>
    <name type="common">Tiger tail seahorse</name>
    <dbReference type="NCBI Taxonomy" id="109280"/>
    <lineage>
        <taxon>Eukaryota</taxon>
        <taxon>Metazoa</taxon>
        <taxon>Chordata</taxon>
        <taxon>Craniata</taxon>
        <taxon>Vertebrata</taxon>
        <taxon>Euteleostomi</taxon>
        <taxon>Actinopterygii</taxon>
        <taxon>Neopterygii</taxon>
        <taxon>Teleostei</taxon>
        <taxon>Neoteleostei</taxon>
        <taxon>Acanthomorphata</taxon>
        <taxon>Syngnathiaria</taxon>
        <taxon>Syngnathiformes</taxon>
        <taxon>Syngnathoidei</taxon>
        <taxon>Syngnathidae</taxon>
        <taxon>Hippocampus</taxon>
    </lineage>
</organism>
<dbReference type="GO" id="GO:0015629">
    <property type="term" value="C:actin cytoskeleton"/>
    <property type="evidence" value="ECO:0007669"/>
    <property type="project" value="TreeGrafter"/>
</dbReference>
<feature type="compositionally biased region" description="Basic and acidic residues" evidence="1">
    <location>
        <begin position="168"/>
        <end position="179"/>
    </location>
</feature>
<dbReference type="OMA" id="SKFNDIW"/>
<name>A0A3Q2YJ61_HIPCM</name>
<feature type="compositionally biased region" description="Basic and acidic residues" evidence="1">
    <location>
        <begin position="133"/>
        <end position="143"/>
    </location>
</feature>
<feature type="compositionally biased region" description="Polar residues" evidence="1">
    <location>
        <begin position="181"/>
        <end position="214"/>
    </location>
</feature>
<reference evidence="2" key="2">
    <citation type="submission" date="2025-09" db="UniProtKB">
        <authorList>
            <consortium name="Ensembl"/>
        </authorList>
    </citation>
    <scope>IDENTIFICATION</scope>
</reference>
<feature type="compositionally biased region" description="Basic and acidic residues" evidence="1">
    <location>
        <begin position="218"/>
        <end position="237"/>
    </location>
</feature>
<dbReference type="GeneID" id="109514606"/>
<dbReference type="CTD" id="10456"/>
<feature type="region of interest" description="Disordered" evidence="1">
    <location>
        <begin position="168"/>
        <end position="285"/>
    </location>
</feature>
<dbReference type="RefSeq" id="XP_019723432.1">
    <property type="nucleotide sequence ID" value="XM_019867873.1"/>
</dbReference>
<dbReference type="InterPro" id="IPR017248">
    <property type="entry name" value="HAX-1"/>
</dbReference>
<dbReference type="GeneTree" id="ENSGT00390000018324"/>
<sequence length="285" mass="31993">MSVFDLFRGFFGVPGGHFRGRRDPFFDAMTRDEDDDDEDDGFYYDSLRGDGQDPFDSAWKFDFSFSPDGMRIQEPPLFGHILREMEEIFSQLGRWDSHSGIPSIAPPPRQEGRGGSSGNPLRDFMLKSPGSDDQGRNDNHPSYERSQFPGSTPYSKFNDVWKQRLQKIPDERKEDRDLDSAVSSSGLDQILTSPTDQVPSQQPPSRSFYQSVTVTKVLKSDGTMEERRTVRDGRGNEETTVTRSGGHGGQDGPYRHTGPALPGSSFSDMRDDDSDFFSKLFGGSK</sequence>
<dbReference type="GO" id="GO:0016529">
    <property type="term" value="C:sarcoplasmic reticulum"/>
    <property type="evidence" value="ECO:0007669"/>
    <property type="project" value="TreeGrafter"/>
</dbReference>
<reference evidence="2" key="1">
    <citation type="submission" date="2025-08" db="UniProtKB">
        <authorList>
            <consortium name="Ensembl"/>
        </authorList>
    </citation>
    <scope>IDENTIFICATION</scope>
</reference>
<evidence type="ECO:0000313" key="2">
    <source>
        <dbReference type="Ensembl" id="ENSHCOP00000018186.1"/>
    </source>
</evidence>
<protein>
    <submittedName>
        <fullName evidence="2">HCLS1 associated protein X-1</fullName>
    </submittedName>
</protein>
<feature type="compositionally biased region" description="Polar residues" evidence="1">
    <location>
        <begin position="144"/>
        <end position="155"/>
    </location>
</feature>
<evidence type="ECO:0000256" key="1">
    <source>
        <dbReference type="SAM" id="MobiDB-lite"/>
    </source>
</evidence>
<dbReference type="OrthoDB" id="5562606at2759"/>
<dbReference type="STRING" id="109280.ENSHCOP00000018186"/>
<dbReference type="GO" id="GO:0005739">
    <property type="term" value="C:mitochondrion"/>
    <property type="evidence" value="ECO:0007669"/>
    <property type="project" value="TreeGrafter"/>
</dbReference>
<dbReference type="AlphaFoldDB" id="A0A3Q2YJ61"/>
<dbReference type="PANTHER" id="PTHR14938">
    <property type="entry name" value="HCLS1-ASSOCIATED PROTEIN X-1"/>
    <property type="match status" value="1"/>
</dbReference>
<dbReference type="Ensembl" id="ENSHCOT00000011919.1">
    <property type="protein sequence ID" value="ENSHCOP00000018186.1"/>
    <property type="gene ID" value="ENSHCOG00000002524.1"/>
</dbReference>
<accession>A0A3Q2YJ61</accession>